<evidence type="ECO:0000313" key="3">
    <source>
        <dbReference type="WBParaSite" id="HPBE_0001406301-mRNA-1"/>
    </source>
</evidence>
<accession>A0A183FZA9</accession>
<dbReference type="WBParaSite" id="HPBE_0001406301-mRNA-1">
    <property type="protein sequence ID" value="HPBE_0001406301-mRNA-1"/>
    <property type="gene ID" value="HPBE_0001406301"/>
</dbReference>
<evidence type="ECO:0000313" key="1">
    <source>
        <dbReference type="EMBL" id="VDO98370.1"/>
    </source>
</evidence>
<name>A0A183FZA9_HELPZ</name>
<gene>
    <name evidence="1" type="ORF">HPBE_LOCUS14064</name>
</gene>
<proteinExistence type="predicted"/>
<protein>
    <submittedName>
        <fullName evidence="3">Secreted protein</fullName>
    </submittedName>
</protein>
<keyword evidence="2" id="KW-1185">Reference proteome</keyword>
<dbReference type="EMBL" id="UZAH01028189">
    <property type="protein sequence ID" value="VDO98370.1"/>
    <property type="molecule type" value="Genomic_DNA"/>
</dbReference>
<dbReference type="AlphaFoldDB" id="A0A183FZA9"/>
<evidence type="ECO:0000313" key="2">
    <source>
        <dbReference type="Proteomes" id="UP000050761"/>
    </source>
</evidence>
<accession>A0A3P7ZF77</accession>
<sequence>MLYFGDASPTLRPVTDVADADVTTDVATDAWSASATSSTDSVAASGTSLTGEHRSAFLGSERVFNVITRMPRVFHVTVKF</sequence>
<reference evidence="1 2" key="1">
    <citation type="submission" date="2018-11" db="EMBL/GenBank/DDBJ databases">
        <authorList>
            <consortium name="Pathogen Informatics"/>
        </authorList>
    </citation>
    <scope>NUCLEOTIDE SEQUENCE [LARGE SCALE GENOMIC DNA]</scope>
</reference>
<organism evidence="2 3">
    <name type="scientific">Heligmosomoides polygyrus</name>
    <name type="common">Parasitic roundworm</name>
    <dbReference type="NCBI Taxonomy" id="6339"/>
    <lineage>
        <taxon>Eukaryota</taxon>
        <taxon>Metazoa</taxon>
        <taxon>Ecdysozoa</taxon>
        <taxon>Nematoda</taxon>
        <taxon>Chromadorea</taxon>
        <taxon>Rhabditida</taxon>
        <taxon>Rhabditina</taxon>
        <taxon>Rhabditomorpha</taxon>
        <taxon>Strongyloidea</taxon>
        <taxon>Heligmosomidae</taxon>
        <taxon>Heligmosomoides</taxon>
    </lineage>
</organism>
<reference evidence="3" key="2">
    <citation type="submission" date="2019-09" db="UniProtKB">
        <authorList>
            <consortium name="WormBaseParasite"/>
        </authorList>
    </citation>
    <scope>IDENTIFICATION</scope>
</reference>
<dbReference type="Proteomes" id="UP000050761">
    <property type="component" value="Unassembled WGS sequence"/>
</dbReference>